<comment type="caution">
    <text evidence="6">The sequence shown here is derived from an EMBL/GenBank/DDBJ whole genome shotgun (WGS) entry which is preliminary data.</text>
</comment>
<evidence type="ECO:0000256" key="1">
    <source>
        <dbReference type="ARBA" id="ARBA00022692"/>
    </source>
</evidence>
<feature type="transmembrane region" description="Helical" evidence="4">
    <location>
        <begin position="364"/>
        <end position="381"/>
    </location>
</feature>
<organism evidence="6 7">
    <name type="scientific">Chromobacterium violaceum</name>
    <dbReference type="NCBI Taxonomy" id="536"/>
    <lineage>
        <taxon>Bacteria</taxon>
        <taxon>Pseudomonadati</taxon>
        <taxon>Pseudomonadota</taxon>
        <taxon>Betaproteobacteria</taxon>
        <taxon>Neisseriales</taxon>
        <taxon>Chromobacteriaceae</taxon>
        <taxon>Chromobacterium</taxon>
    </lineage>
</organism>
<dbReference type="PROSITE" id="PS50850">
    <property type="entry name" value="MFS"/>
    <property type="match status" value="1"/>
</dbReference>
<dbReference type="AlphaFoldDB" id="A0AAX2MAZ1"/>
<feature type="transmembrane region" description="Helical" evidence="4">
    <location>
        <begin position="275"/>
        <end position="293"/>
    </location>
</feature>
<feature type="transmembrane region" description="Helical" evidence="4">
    <location>
        <begin position="98"/>
        <end position="119"/>
    </location>
</feature>
<dbReference type="EMBL" id="UIGR01000001">
    <property type="protein sequence ID" value="SUX33101.1"/>
    <property type="molecule type" value="Genomic_DNA"/>
</dbReference>
<keyword evidence="2 4" id="KW-1133">Transmembrane helix</keyword>
<feature type="transmembrane region" description="Helical" evidence="4">
    <location>
        <begin position="336"/>
        <end position="358"/>
    </location>
</feature>
<sequence length="396" mass="41293">MSKALPFRLILVMAVACGFSIANIYYNQPLLGLLQREWGASPLIGLIPAMTQLGFAFGLILLVPLGDAMDRKRLILAQTLALIASLACMAASPTPPLLLLASVLVGATATIAQQIIPFAAELAGPEQRGKVVGHVMSGLLSGILLARTLSGFAGAYLGWRAMFMVGAALAIAMGLMLLAFLPSSKPTAQHGYPALLASLFKLAREERELRYAILTQGMLFAAFSAFWSTLVLLLQQPEFHMGSREAGLFGIIGLVGVLLAPQAGKLADARGPHGIVKLGIALVVASFLVFGVAPNLMGLVVGVILLDAGVQVAMVSHQTIIFALNPAARSRINTVYMTGLFVAGALGSAIGGFCWQMLNWNGVAAAGFALGVLSTFFHLGMGSPQPSRQTGGQGGT</sequence>
<feature type="transmembrane region" description="Helical" evidence="4">
    <location>
        <begin position="131"/>
        <end position="149"/>
    </location>
</feature>
<protein>
    <submittedName>
        <fullName evidence="6">Inner membrane transport protein ynfM</fullName>
    </submittedName>
</protein>
<evidence type="ECO:0000313" key="7">
    <source>
        <dbReference type="Proteomes" id="UP000254029"/>
    </source>
</evidence>
<evidence type="ECO:0000256" key="2">
    <source>
        <dbReference type="ARBA" id="ARBA00022989"/>
    </source>
</evidence>
<feature type="transmembrane region" description="Helical" evidence="4">
    <location>
        <begin position="161"/>
        <end position="181"/>
    </location>
</feature>
<dbReference type="Pfam" id="PF07690">
    <property type="entry name" value="MFS_1"/>
    <property type="match status" value="1"/>
</dbReference>
<evidence type="ECO:0000256" key="3">
    <source>
        <dbReference type="ARBA" id="ARBA00023136"/>
    </source>
</evidence>
<reference evidence="6 7" key="1">
    <citation type="submission" date="2018-06" db="EMBL/GenBank/DDBJ databases">
        <authorList>
            <consortium name="Pathogen Informatics"/>
            <person name="Doyle S."/>
        </authorList>
    </citation>
    <scope>NUCLEOTIDE SEQUENCE [LARGE SCALE GENOMIC DNA]</scope>
    <source>
        <strain evidence="6 7">NCTC8684</strain>
    </source>
</reference>
<dbReference type="PANTHER" id="PTHR42910">
    <property type="entry name" value="TRANSPORTER SCO4007-RELATED"/>
    <property type="match status" value="1"/>
</dbReference>
<evidence type="ECO:0000259" key="5">
    <source>
        <dbReference type="PROSITE" id="PS50850"/>
    </source>
</evidence>
<keyword evidence="1 4" id="KW-0812">Transmembrane</keyword>
<feature type="transmembrane region" description="Helical" evidence="4">
    <location>
        <begin position="299"/>
        <end position="324"/>
    </location>
</feature>
<dbReference type="InterPro" id="IPR020846">
    <property type="entry name" value="MFS_dom"/>
</dbReference>
<feature type="transmembrane region" description="Helical" evidence="4">
    <location>
        <begin position="7"/>
        <end position="26"/>
    </location>
</feature>
<name>A0AAX2MAZ1_CHRVL</name>
<dbReference type="RefSeq" id="WP_076226321.1">
    <property type="nucleotide sequence ID" value="NZ_CP069442.1"/>
</dbReference>
<proteinExistence type="predicted"/>
<dbReference type="GO" id="GO:0022857">
    <property type="term" value="F:transmembrane transporter activity"/>
    <property type="evidence" value="ECO:0007669"/>
    <property type="project" value="InterPro"/>
</dbReference>
<evidence type="ECO:0000256" key="4">
    <source>
        <dbReference type="SAM" id="Phobius"/>
    </source>
</evidence>
<feature type="domain" description="Major facilitator superfamily (MFS) profile" evidence="5">
    <location>
        <begin position="6"/>
        <end position="383"/>
    </location>
</feature>
<dbReference type="InterPro" id="IPR011701">
    <property type="entry name" value="MFS"/>
</dbReference>
<dbReference type="Proteomes" id="UP000254029">
    <property type="component" value="Unassembled WGS sequence"/>
</dbReference>
<dbReference type="InterPro" id="IPR036259">
    <property type="entry name" value="MFS_trans_sf"/>
</dbReference>
<dbReference type="SUPFAM" id="SSF103473">
    <property type="entry name" value="MFS general substrate transporter"/>
    <property type="match status" value="1"/>
</dbReference>
<dbReference type="GeneID" id="66367473"/>
<feature type="transmembrane region" description="Helical" evidence="4">
    <location>
        <begin position="38"/>
        <end position="62"/>
    </location>
</feature>
<keyword evidence="3 4" id="KW-0472">Membrane</keyword>
<gene>
    <name evidence="6" type="primary">ynfM_1</name>
    <name evidence="6" type="ORF">NCTC8684_02190</name>
</gene>
<feature type="transmembrane region" description="Helical" evidence="4">
    <location>
        <begin position="246"/>
        <end position="263"/>
    </location>
</feature>
<feature type="transmembrane region" description="Helical" evidence="4">
    <location>
        <begin position="211"/>
        <end position="234"/>
    </location>
</feature>
<dbReference type="CDD" id="cd17324">
    <property type="entry name" value="MFS_NepI_like"/>
    <property type="match status" value="1"/>
</dbReference>
<dbReference type="PANTHER" id="PTHR42910:SF1">
    <property type="entry name" value="MAJOR FACILITATOR SUPERFAMILY (MFS) PROFILE DOMAIN-CONTAINING PROTEIN"/>
    <property type="match status" value="1"/>
</dbReference>
<accession>A0AAX2MAZ1</accession>
<evidence type="ECO:0000313" key="6">
    <source>
        <dbReference type="EMBL" id="SUX33101.1"/>
    </source>
</evidence>
<dbReference type="Gene3D" id="1.20.1250.20">
    <property type="entry name" value="MFS general substrate transporter like domains"/>
    <property type="match status" value="1"/>
</dbReference>